<organism evidence="12 13">
    <name type="scientific">Candidatus Riesia pediculischaeffi</name>
    <dbReference type="NCBI Taxonomy" id="428411"/>
    <lineage>
        <taxon>Bacteria</taxon>
        <taxon>Pseudomonadati</taxon>
        <taxon>Pseudomonadota</taxon>
        <taxon>Gammaproteobacteria</taxon>
        <taxon>Enterobacterales</taxon>
        <taxon>Enterobacteriaceae</taxon>
        <taxon>Candidatus Riesia</taxon>
    </lineage>
</organism>
<dbReference type="PROSITE" id="PS50975">
    <property type="entry name" value="ATP_GRASP"/>
    <property type="match status" value="1"/>
</dbReference>
<dbReference type="Gene3D" id="3.40.50.20">
    <property type="match status" value="1"/>
</dbReference>
<accession>A0A1V0HL79</accession>
<feature type="domain" description="ATP-grasp" evidence="11">
    <location>
        <begin position="128"/>
        <end position="316"/>
    </location>
</feature>
<reference evidence="12 13" key="1">
    <citation type="submission" date="2015-10" db="EMBL/GenBank/DDBJ databases">
        <title>Survey of human and primate louse endosymbionts.</title>
        <authorList>
            <person name="Boyd B.M."/>
        </authorList>
    </citation>
    <scope>NUCLEOTIDE SEQUENCE [LARGE SCALE GENOMIC DNA]</scope>
    <source>
        <strain evidence="12 13">PTSK</strain>
    </source>
</reference>
<dbReference type="EC" id="6.3.2.3" evidence="10"/>
<dbReference type="InterPro" id="IPR013815">
    <property type="entry name" value="ATP_grasp_subdomain_1"/>
</dbReference>
<dbReference type="PANTHER" id="PTHR21621">
    <property type="entry name" value="RIBOSOMAL PROTEIN S6 MODIFICATION PROTEIN"/>
    <property type="match status" value="1"/>
</dbReference>
<dbReference type="PANTHER" id="PTHR21621:SF4">
    <property type="entry name" value="GLUTATHIONE SYNTHETASE"/>
    <property type="match status" value="1"/>
</dbReference>
<evidence type="ECO:0000256" key="4">
    <source>
        <dbReference type="ARBA" id="ARBA00022684"/>
    </source>
</evidence>
<dbReference type="SUPFAM" id="SSF56059">
    <property type="entry name" value="Glutathione synthetase ATP-binding domain-like"/>
    <property type="match status" value="1"/>
</dbReference>
<dbReference type="HAMAP" id="MF_00162">
    <property type="entry name" value="GSH_S"/>
    <property type="match status" value="1"/>
</dbReference>
<evidence type="ECO:0000313" key="12">
    <source>
        <dbReference type="EMBL" id="ARC53471.1"/>
    </source>
</evidence>
<dbReference type="NCBIfam" id="TIGR01380">
    <property type="entry name" value="glut_syn"/>
    <property type="match status" value="1"/>
</dbReference>
<dbReference type="GO" id="GO:0005524">
    <property type="term" value="F:ATP binding"/>
    <property type="evidence" value="ECO:0007669"/>
    <property type="project" value="UniProtKB-UniRule"/>
</dbReference>
<keyword evidence="13" id="KW-1185">Reference proteome</keyword>
<dbReference type="UniPathway" id="UPA00142">
    <property type="reaction ID" value="UER00210"/>
</dbReference>
<evidence type="ECO:0000259" key="11">
    <source>
        <dbReference type="PROSITE" id="PS50975"/>
    </source>
</evidence>
<keyword evidence="9" id="KW-0464">Manganese</keyword>
<evidence type="ECO:0000256" key="1">
    <source>
        <dbReference type="ARBA" id="ARBA00001936"/>
    </source>
</evidence>
<dbReference type="InterPro" id="IPR011761">
    <property type="entry name" value="ATP-grasp"/>
</dbReference>
<protein>
    <recommendedName>
        <fullName evidence="10">Glutathione synthetase</fullName>
        <ecNumber evidence="10">6.3.2.3</ecNumber>
    </recommendedName>
    <alternativeName>
        <fullName evidence="10">GSH synthetase</fullName>
        <shortName evidence="10">GSH-S</shortName>
        <shortName evidence="10">GSHase</shortName>
    </alternativeName>
    <alternativeName>
        <fullName evidence="10">Glutathione synthase</fullName>
    </alternativeName>
</protein>
<dbReference type="Pfam" id="PF02955">
    <property type="entry name" value="GSH-S_ATP"/>
    <property type="match status" value="1"/>
</dbReference>
<evidence type="ECO:0000256" key="6">
    <source>
        <dbReference type="ARBA" id="ARBA00022741"/>
    </source>
</evidence>
<dbReference type="STRING" id="428411.AOQ87_02350"/>
<keyword evidence="5" id="KW-0479">Metal-binding</keyword>
<evidence type="ECO:0000256" key="2">
    <source>
        <dbReference type="ARBA" id="ARBA00001946"/>
    </source>
</evidence>
<keyword evidence="8" id="KW-0460">Magnesium</keyword>
<dbReference type="GO" id="GO:0004363">
    <property type="term" value="F:glutathione synthase activity"/>
    <property type="evidence" value="ECO:0007669"/>
    <property type="project" value="UniProtKB-UniRule"/>
</dbReference>
<comment type="pathway">
    <text evidence="10">Sulfur metabolism; glutathione biosynthesis; glutathione from L-cysteine and L-glutamate: step 2/2.</text>
</comment>
<keyword evidence="3 10" id="KW-0436">Ligase</keyword>
<dbReference type="Gene3D" id="3.30.1490.20">
    <property type="entry name" value="ATP-grasp fold, A domain"/>
    <property type="match status" value="1"/>
</dbReference>
<comment type="similarity">
    <text evidence="10">Belongs to the prokaryotic GSH synthase family.</text>
</comment>
<evidence type="ECO:0000256" key="8">
    <source>
        <dbReference type="ARBA" id="ARBA00022842"/>
    </source>
</evidence>
<dbReference type="GO" id="GO:0005737">
    <property type="term" value="C:cytoplasm"/>
    <property type="evidence" value="ECO:0007669"/>
    <property type="project" value="TreeGrafter"/>
</dbReference>
<dbReference type="Gene3D" id="3.30.470.20">
    <property type="entry name" value="ATP-grasp fold, B domain"/>
    <property type="match status" value="1"/>
</dbReference>
<evidence type="ECO:0000313" key="13">
    <source>
        <dbReference type="Proteomes" id="UP000242793"/>
    </source>
</evidence>
<dbReference type="FunFam" id="3.40.50.20:FF:000009">
    <property type="entry name" value="Glutathione synthetase"/>
    <property type="match status" value="1"/>
</dbReference>
<dbReference type="EMBL" id="CP012839">
    <property type="protein sequence ID" value="ARC53471.1"/>
    <property type="molecule type" value="Genomic_DNA"/>
</dbReference>
<proteinExistence type="inferred from homology"/>
<evidence type="ECO:0000256" key="3">
    <source>
        <dbReference type="ARBA" id="ARBA00022598"/>
    </source>
</evidence>
<evidence type="ECO:0000256" key="9">
    <source>
        <dbReference type="ARBA" id="ARBA00023211"/>
    </source>
</evidence>
<keyword evidence="7 10" id="KW-0067">ATP-binding</keyword>
<evidence type="ECO:0000256" key="5">
    <source>
        <dbReference type="ARBA" id="ARBA00022723"/>
    </source>
</evidence>
<evidence type="ECO:0000256" key="7">
    <source>
        <dbReference type="ARBA" id="ARBA00022840"/>
    </source>
</evidence>
<dbReference type="SUPFAM" id="SSF52440">
    <property type="entry name" value="PreATP-grasp domain"/>
    <property type="match status" value="1"/>
</dbReference>
<dbReference type="Proteomes" id="UP000242793">
    <property type="component" value="Chromosome"/>
</dbReference>
<dbReference type="Pfam" id="PF02951">
    <property type="entry name" value="GSH-S_N"/>
    <property type="match status" value="1"/>
</dbReference>
<comment type="cofactor">
    <cofactor evidence="2">
        <name>Mg(2+)</name>
        <dbReference type="ChEBI" id="CHEBI:18420"/>
    </cofactor>
</comment>
<sequence>MNDSIRLGIVMDSIENINIKKDSSFAMLLEAHKRRYQIYYMEVKDIYLINNEPFGSAKIIENIEDRENRWFEINKKKDISLKKLNVILMRKDPPYNMEYIYATHILERAERDGTMVINRPKSLRNHDEKICANLFTHLTPNTIVSRDHKKLLNFYEENQDVVIKPLGRMGGESVFRLDKNNFNARTVIETVTKKENVFCIMQKYVADVTKNGDKRILIINGKVVPYCLARIPKENNVRANLSSGGIGKVRSLQRDDWRIAKEIACFLKKEGIFFAGIDVIGNKLIEINITSPTCIREIESHINKYSITQLLFDEIELELSMRNTVD</sequence>
<dbReference type="InterPro" id="IPR004215">
    <property type="entry name" value="GSHS_N"/>
</dbReference>
<gene>
    <name evidence="10" type="primary">gshB</name>
    <name evidence="12" type="ORF">AOQ87_02350</name>
</gene>
<name>A0A1V0HL79_9ENTR</name>
<comment type="catalytic activity">
    <reaction evidence="10">
        <text>gamma-L-glutamyl-L-cysteine + glycine + ATP = glutathione + ADP + phosphate + H(+)</text>
        <dbReference type="Rhea" id="RHEA:13557"/>
        <dbReference type="ChEBI" id="CHEBI:15378"/>
        <dbReference type="ChEBI" id="CHEBI:30616"/>
        <dbReference type="ChEBI" id="CHEBI:43474"/>
        <dbReference type="ChEBI" id="CHEBI:57305"/>
        <dbReference type="ChEBI" id="CHEBI:57925"/>
        <dbReference type="ChEBI" id="CHEBI:58173"/>
        <dbReference type="ChEBI" id="CHEBI:456216"/>
        <dbReference type="EC" id="6.3.2.3"/>
    </reaction>
</comment>
<keyword evidence="4 10" id="KW-0317">Glutathione biosynthesis</keyword>
<keyword evidence="6 10" id="KW-0547">Nucleotide-binding</keyword>
<dbReference type="InterPro" id="IPR006284">
    <property type="entry name" value="Glut_synth_pro"/>
</dbReference>
<evidence type="ECO:0000256" key="10">
    <source>
        <dbReference type="HAMAP-Rule" id="MF_00162"/>
    </source>
</evidence>
<dbReference type="InterPro" id="IPR004218">
    <property type="entry name" value="GSHS_ATP-bd"/>
</dbReference>
<dbReference type="KEGG" id="rped:AOQ87_02350"/>
<dbReference type="GO" id="GO:0046872">
    <property type="term" value="F:metal ion binding"/>
    <property type="evidence" value="ECO:0007669"/>
    <property type="project" value="UniProtKB-KW"/>
</dbReference>
<comment type="cofactor">
    <cofactor evidence="1">
        <name>Mn(2+)</name>
        <dbReference type="ChEBI" id="CHEBI:29035"/>
    </cofactor>
</comment>
<dbReference type="InterPro" id="IPR016185">
    <property type="entry name" value="PreATP-grasp_dom_sf"/>
</dbReference>
<dbReference type="NCBIfam" id="NF003573">
    <property type="entry name" value="PRK05246.1"/>
    <property type="match status" value="1"/>
</dbReference>
<dbReference type="AlphaFoldDB" id="A0A1V0HL79"/>
<dbReference type="RefSeq" id="WP_080626661.1">
    <property type="nucleotide sequence ID" value="NZ_CP012839.1"/>
</dbReference>